<dbReference type="GO" id="GO:0006817">
    <property type="term" value="P:phosphate ion transport"/>
    <property type="evidence" value="ECO:0007669"/>
    <property type="project" value="UniProtKB-KW"/>
</dbReference>
<keyword evidence="8 9" id="KW-0472">Membrane</keyword>
<keyword evidence="6 9" id="KW-0812">Transmembrane</keyword>
<dbReference type="GO" id="GO:0016020">
    <property type="term" value="C:membrane"/>
    <property type="evidence" value="ECO:0007669"/>
    <property type="project" value="UniProtKB-SubCell"/>
</dbReference>
<feature type="transmembrane region" description="Helical" evidence="9">
    <location>
        <begin position="232"/>
        <end position="251"/>
    </location>
</feature>
<keyword evidence="7 9" id="KW-1133">Transmembrane helix</keyword>
<gene>
    <name evidence="11" type="ORF">ACFQE9_06535</name>
</gene>
<dbReference type="Pfam" id="PF01384">
    <property type="entry name" value="PHO4"/>
    <property type="match status" value="1"/>
</dbReference>
<feature type="region of interest" description="Disordered" evidence="10">
    <location>
        <begin position="328"/>
        <end position="360"/>
    </location>
</feature>
<sequence>MIATDPLLVAGVVIASFVAYNVGGSTTGPAFGPAVGAGVIGKVAAGALMSVCFFAGAFTIGRRVVETLGTDLLREPGVFTPEASILVLAFIGGALFLGNLSGTPASTSMTAVGAIAGLGLAAEQLDWAVVGEILLWWIVSPVAGFWLSVVVGRYFYARIEHAIAIDGSAGPLVRIDRSGRLPRPVPGPDTTRREIAGSAAVVAIGCLMAFSSGTSNIANAIAPLVGSGAIDMTPGILIGSAAVAVGAFTIARRTMDTLGNDITDLPLTAALVVAVISSTIVVGLSAMGVPASFVVIATTSIVGLGWGRASRTFTVAEAVAGETSPSVSVGALRADDDPPTVGDPTRETERSAPEAIGDADPADVPAAVELFDPRTSIRVILVQNLVPILATVGSFLTFSLLFGGVWPV</sequence>
<evidence type="ECO:0000256" key="1">
    <source>
        <dbReference type="ARBA" id="ARBA00001981"/>
    </source>
</evidence>
<name>A0ABD5UWN6_9EURY</name>
<keyword evidence="4 9" id="KW-0813">Transport</keyword>
<feature type="transmembrane region" description="Helical" evidence="9">
    <location>
        <begin position="134"/>
        <end position="156"/>
    </location>
</feature>
<dbReference type="InterPro" id="IPR001204">
    <property type="entry name" value="Phos_transporter"/>
</dbReference>
<evidence type="ECO:0000256" key="2">
    <source>
        <dbReference type="ARBA" id="ARBA00004141"/>
    </source>
</evidence>
<evidence type="ECO:0000256" key="8">
    <source>
        <dbReference type="ARBA" id="ARBA00023136"/>
    </source>
</evidence>
<feature type="transmembrane region" description="Helical" evidence="9">
    <location>
        <begin position="6"/>
        <end position="23"/>
    </location>
</feature>
<keyword evidence="12" id="KW-1185">Reference proteome</keyword>
<feature type="transmembrane region" description="Helical" evidence="9">
    <location>
        <begin position="263"/>
        <end position="283"/>
    </location>
</feature>
<evidence type="ECO:0000256" key="7">
    <source>
        <dbReference type="ARBA" id="ARBA00022989"/>
    </source>
</evidence>
<feature type="transmembrane region" description="Helical" evidence="9">
    <location>
        <begin position="35"/>
        <end position="58"/>
    </location>
</feature>
<feature type="transmembrane region" description="Helical" evidence="9">
    <location>
        <begin position="195"/>
        <end position="212"/>
    </location>
</feature>
<proteinExistence type="inferred from homology"/>
<dbReference type="RefSeq" id="WP_379742111.1">
    <property type="nucleotide sequence ID" value="NZ_JBHSVN010000001.1"/>
</dbReference>
<evidence type="ECO:0000313" key="11">
    <source>
        <dbReference type="EMBL" id="MFC6892264.1"/>
    </source>
</evidence>
<organism evidence="11 12">
    <name type="scientific">Halopenitus salinus</name>
    <dbReference type="NCBI Taxonomy" id="1198295"/>
    <lineage>
        <taxon>Archaea</taxon>
        <taxon>Methanobacteriati</taxon>
        <taxon>Methanobacteriota</taxon>
        <taxon>Stenosarchaea group</taxon>
        <taxon>Halobacteria</taxon>
        <taxon>Halobacteriales</taxon>
        <taxon>Haloferacaceae</taxon>
        <taxon>Halopenitus</taxon>
    </lineage>
</organism>
<dbReference type="EMBL" id="JBHSXL010000006">
    <property type="protein sequence ID" value="MFC6892264.1"/>
    <property type="molecule type" value="Genomic_DNA"/>
</dbReference>
<evidence type="ECO:0000256" key="5">
    <source>
        <dbReference type="ARBA" id="ARBA00022592"/>
    </source>
</evidence>
<reference evidence="11 12" key="1">
    <citation type="journal article" date="2019" name="Int. J. Syst. Evol. Microbiol.">
        <title>The Global Catalogue of Microorganisms (GCM) 10K type strain sequencing project: providing services to taxonomists for standard genome sequencing and annotation.</title>
        <authorList>
            <consortium name="The Broad Institute Genomics Platform"/>
            <consortium name="The Broad Institute Genome Sequencing Center for Infectious Disease"/>
            <person name="Wu L."/>
            <person name="Ma J."/>
        </authorList>
    </citation>
    <scope>NUCLEOTIDE SEQUENCE [LARGE SCALE GENOMIC DNA]</scope>
    <source>
        <strain evidence="11 12">SKJ47</strain>
    </source>
</reference>
<comment type="function">
    <text evidence="1">Potential transporter for phosphate.</text>
</comment>
<protein>
    <recommendedName>
        <fullName evidence="9">Phosphate transporter</fullName>
    </recommendedName>
</protein>
<comment type="subcellular location">
    <subcellularLocation>
        <location evidence="2 9">Membrane</location>
        <topology evidence="2 9">Multi-pass membrane protein</topology>
    </subcellularLocation>
</comment>
<evidence type="ECO:0000256" key="4">
    <source>
        <dbReference type="ARBA" id="ARBA00022448"/>
    </source>
</evidence>
<feature type="transmembrane region" description="Helical" evidence="9">
    <location>
        <begin position="289"/>
        <end position="307"/>
    </location>
</feature>
<evidence type="ECO:0000256" key="10">
    <source>
        <dbReference type="SAM" id="MobiDB-lite"/>
    </source>
</evidence>
<dbReference type="PANTHER" id="PTHR11101:SF80">
    <property type="entry name" value="PHOSPHATE TRANSPORTER"/>
    <property type="match status" value="1"/>
</dbReference>
<dbReference type="AlphaFoldDB" id="A0ABD5UWN6"/>
<evidence type="ECO:0000256" key="6">
    <source>
        <dbReference type="ARBA" id="ARBA00022692"/>
    </source>
</evidence>
<keyword evidence="5 9" id="KW-0592">Phosphate transport</keyword>
<feature type="transmembrane region" description="Helical" evidence="9">
    <location>
        <begin position="78"/>
        <end position="98"/>
    </location>
</feature>
<comment type="similarity">
    <text evidence="3 9">Belongs to the inorganic phosphate transporter (PiT) (TC 2.A.20) family.</text>
</comment>
<dbReference type="PANTHER" id="PTHR11101">
    <property type="entry name" value="PHOSPHATE TRANSPORTER"/>
    <property type="match status" value="1"/>
</dbReference>
<feature type="transmembrane region" description="Helical" evidence="9">
    <location>
        <begin position="384"/>
        <end position="406"/>
    </location>
</feature>
<accession>A0ABD5UWN6</accession>
<dbReference type="Proteomes" id="UP001596296">
    <property type="component" value="Unassembled WGS sequence"/>
</dbReference>
<evidence type="ECO:0000256" key="9">
    <source>
        <dbReference type="RuleBase" id="RU363058"/>
    </source>
</evidence>
<evidence type="ECO:0000313" key="12">
    <source>
        <dbReference type="Proteomes" id="UP001596296"/>
    </source>
</evidence>
<comment type="caution">
    <text evidence="11">The sequence shown here is derived from an EMBL/GenBank/DDBJ whole genome shotgun (WGS) entry which is preliminary data.</text>
</comment>
<evidence type="ECO:0000256" key="3">
    <source>
        <dbReference type="ARBA" id="ARBA00009916"/>
    </source>
</evidence>